<gene>
    <name evidence="2" type="ORF">EV644_1292</name>
</gene>
<comment type="caution">
    <text evidence="2">The sequence shown here is derived from an EMBL/GenBank/DDBJ whole genome shotgun (WGS) entry which is preliminary data.</text>
</comment>
<keyword evidence="1" id="KW-1133">Transmembrane helix</keyword>
<keyword evidence="1" id="KW-0812">Transmembrane</keyword>
<keyword evidence="1" id="KW-0472">Membrane</keyword>
<accession>A0ABY2BAH4</accession>
<dbReference type="EMBL" id="SLWM01000029">
    <property type="protein sequence ID" value="TCO11634.1"/>
    <property type="molecule type" value="Genomic_DNA"/>
</dbReference>
<dbReference type="RefSeq" id="WP_132195908.1">
    <property type="nucleotide sequence ID" value="NZ_SLWM01000029.1"/>
</dbReference>
<dbReference type="PANTHER" id="PTHR37305">
    <property type="entry name" value="INTEGRAL MEMBRANE PROTEIN-RELATED"/>
    <property type="match status" value="1"/>
</dbReference>
<evidence type="ECO:0000256" key="1">
    <source>
        <dbReference type="SAM" id="Phobius"/>
    </source>
</evidence>
<feature type="transmembrane region" description="Helical" evidence="1">
    <location>
        <begin position="17"/>
        <end position="39"/>
    </location>
</feature>
<dbReference type="PANTHER" id="PTHR37305:SF1">
    <property type="entry name" value="MEMBRANE PROTEIN"/>
    <property type="match status" value="1"/>
</dbReference>
<keyword evidence="3" id="KW-1185">Reference proteome</keyword>
<dbReference type="Proteomes" id="UP000295818">
    <property type="component" value="Unassembled WGS sequence"/>
</dbReference>
<evidence type="ECO:0000313" key="3">
    <source>
        <dbReference type="Proteomes" id="UP000295818"/>
    </source>
</evidence>
<reference evidence="2 3" key="1">
    <citation type="journal article" date="2015" name="Stand. Genomic Sci.">
        <title>Genomic Encyclopedia of Bacterial and Archaeal Type Strains, Phase III: the genomes of soil and plant-associated and newly described type strains.</title>
        <authorList>
            <person name="Whitman W.B."/>
            <person name="Woyke T."/>
            <person name="Klenk H.P."/>
            <person name="Zhou Y."/>
            <person name="Lilburn T.G."/>
            <person name="Beck B.J."/>
            <person name="De Vos P."/>
            <person name="Vandamme P."/>
            <person name="Eisen J.A."/>
            <person name="Garrity G."/>
            <person name="Hugenholtz P."/>
            <person name="Kyrpides N.C."/>
        </authorList>
    </citation>
    <scope>NUCLEOTIDE SEQUENCE [LARGE SCALE GENOMIC DNA]</scope>
    <source>
        <strain evidence="2 3">VKM Ac-2538</strain>
    </source>
</reference>
<sequence>MTNLVRAEFTKLFTTKLWLWLLVGAAGLTALFVSLTIGLEGREDNPSPPLSSAEGQQALFSSAGGAAVFTVVLGIIAMTGEYRYQTITPTFLVTPRRGRVVVAKLIAYALVGLAFGTVNVLVSLAIAVPWLDAKNVDLSLTANRIPQTLLGVLLGLAIFTVIGVAIGALVRHQVAAVVGTLVYSLVVESFVSLLPTIRDYFKYFPGGAFSGLTNSYEPDVTFLAAWQAGLLMVAYGVVFAVLGITLAIRRDIT</sequence>
<organism evidence="2 3">
    <name type="scientific">Kribbella orskensis</name>
    <dbReference type="NCBI Taxonomy" id="2512216"/>
    <lineage>
        <taxon>Bacteria</taxon>
        <taxon>Bacillati</taxon>
        <taxon>Actinomycetota</taxon>
        <taxon>Actinomycetes</taxon>
        <taxon>Propionibacteriales</taxon>
        <taxon>Kribbellaceae</taxon>
        <taxon>Kribbella</taxon>
    </lineage>
</organism>
<feature type="transmembrane region" description="Helical" evidence="1">
    <location>
        <begin position="59"/>
        <end position="80"/>
    </location>
</feature>
<feature type="transmembrane region" description="Helical" evidence="1">
    <location>
        <begin position="224"/>
        <end position="248"/>
    </location>
</feature>
<proteinExistence type="predicted"/>
<protein>
    <submittedName>
        <fullName evidence="2">ABC-2 family transporter</fullName>
    </submittedName>
</protein>
<feature type="transmembrane region" description="Helical" evidence="1">
    <location>
        <begin position="177"/>
        <end position="197"/>
    </location>
</feature>
<evidence type="ECO:0000313" key="2">
    <source>
        <dbReference type="EMBL" id="TCO11634.1"/>
    </source>
</evidence>
<feature type="transmembrane region" description="Helical" evidence="1">
    <location>
        <begin position="148"/>
        <end position="170"/>
    </location>
</feature>
<feature type="transmembrane region" description="Helical" evidence="1">
    <location>
        <begin position="101"/>
        <end position="128"/>
    </location>
</feature>
<dbReference type="Pfam" id="PF12730">
    <property type="entry name" value="ABC2_membrane_4"/>
    <property type="match status" value="1"/>
</dbReference>
<name>A0ABY2BAH4_9ACTN</name>